<keyword evidence="3" id="KW-1185">Reference proteome</keyword>
<keyword evidence="1" id="KW-0472">Membrane</keyword>
<organism evidence="2 3">
    <name type="scientific">Parabacteroides segnis</name>
    <dbReference type="NCBI Taxonomy" id="2763058"/>
    <lineage>
        <taxon>Bacteria</taxon>
        <taxon>Pseudomonadati</taxon>
        <taxon>Bacteroidota</taxon>
        <taxon>Bacteroidia</taxon>
        <taxon>Bacteroidales</taxon>
        <taxon>Tannerellaceae</taxon>
        <taxon>Parabacteroides</taxon>
    </lineage>
</organism>
<keyword evidence="1" id="KW-0812">Transmembrane</keyword>
<dbReference type="RefSeq" id="WP_186959991.1">
    <property type="nucleotide sequence ID" value="NZ_JACOOI010000015.1"/>
</dbReference>
<gene>
    <name evidence="2" type="ORF">H8S77_14305</name>
</gene>
<evidence type="ECO:0000313" key="2">
    <source>
        <dbReference type="EMBL" id="MBC5644052.1"/>
    </source>
</evidence>
<comment type="caution">
    <text evidence="2">The sequence shown here is derived from an EMBL/GenBank/DDBJ whole genome shotgun (WGS) entry which is preliminary data.</text>
</comment>
<evidence type="ECO:0000256" key="1">
    <source>
        <dbReference type="SAM" id="Phobius"/>
    </source>
</evidence>
<keyword evidence="1" id="KW-1133">Transmembrane helix</keyword>
<proteinExistence type="predicted"/>
<accession>A0ABR7E2R2</accession>
<name>A0ABR7E2R2_9BACT</name>
<protein>
    <submittedName>
        <fullName evidence="2">Uncharacterized protein</fullName>
    </submittedName>
</protein>
<feature type="transmembrane region" description="Helical" evidence="1">
    <location>
        <begin position="120"/>
        <end position="138"/>
    </location>
</feature>
<sequence length="146" mass="16821">MREKVKLEGSDKEKAYQLWELLKERSLDKEQLEKLIPMTNSFITEFANCIRTQIESEEKNHKIYMESMGRLADQLSSIVADGQISPEERLAVINLISKISDDIKEVQKDRNEKDFKFKTFLLSILALFAMIIVILAGGQNKKNLKG</sequence>
<dbReference type="Proteomes" id="UP000644010">
    <property type="component" value="Unassembled WGS sequence"/>
</dbReference>
<evidence type="ECO:0000313" key="3">
    <source>
        <dbReference type="Proteomes" id="UP000644010"/>
    </source>
</evidence>
<reference evidence="2 3" key="1">
    <citation type="submission" date="2020-08" db="EMBL/GenBank/DDBJ databases">
        <title>Genome public.</title>
        <authorList>
            <person name="Liu C."/>
            <person name="Sun Q."/>
        </authorList>
    </citation>
    <scope>NUCLEOTIDE SEQUENCE [LARGE SCALE GENOMIC DNA]</scope>
    <source>
        <strain evidence="2 3">BX2</strain>
    </source>
</reference>
<dbReference type="EMBL" id="JACOOI010000015">
    <property type="protein sequence ID" value="MBC5644052.1"/>
    <property type="molecule type" value="Genomic_DNA"/>
</dbReference>